<dbReference type="HAMAP" id="MF_00225">
    <property type="entry name" value="DHO_dh_type2"/>
    <property type="match status" value="1"/>
</dbReference>
<evidence type="ECO:0000256" key="3">
    <source>
        <dbReference type="ARBA" id="ARBA00005161"/>
    </source>
</evidence>
<feature type="binding site" evidence="11">
    <location>
        <position position="329"/>
    </location>
    <ligand>
        <name>FMN</name>
        <dbReference type="ChEBI" id="CHEBI:58210"/>
    </ligand>
</feature>
<dbReference type="CDD" id="cd04738">
    <property type="entry name" value="DHOD_2_like"/>
    <property type="match status" value="1"/>
</dbReference>
<dbReference type="GO" id="GO:0106430">
    <property type="term" value="F:dihydroorotate dehydrogenase (quinone) activity"/>
    <property type="evidence" value="ECO:0007669"/>
    <property type="project" value="UniProtKB-EC"/>
</dbReference>
<protein>
    <recommendedName>
        <fullName evidence="11">Dihydroorotate dehydrogenase (quinone)</fullName>
        <ecNumber evidence="11">1.3.5.2</ecNumber>
    </recommendedName>
    <alternativeName>
        <fullName evidence="11">DHOdehase</fullName>
        <shortName evidence="11">DHOD</shortName>
        <shortName evidence="11">DHODase</shortName>
    </alternativeName>
    <alternativeName>
        <fullName evidence="11">Dihydroorotate oxidase</fullName>
    </alternativeName>
</protein>
<evidence type="ECO:0000256" key="8">
    <source>
        <dbReference type="ARBA" id="ARBA00023002"/>
    </source>
</evidence>
<keyword evidence="9 11" id="KW-0472">Membrane</keyword>
<evidence type="ECO:0000256" key="1">
    <source>
        <dbReference type="ARBA" id="ARBA00003125"/>
    </source>
</evidence>
<dbReference type="SUPFAM" id="SSF51395">
    <property type="entry name" value="FMN-linked oxidoreductases"/>
    <property type="match status" value="1"/>
</dbReference>
<feature type="binding site" evidence="11">
    <location>
        <position position="173"/>
    </location>
    <ligand>
        <name>FMN</name>
        <dbReference type="ChEBI" id="CHEBI:58210"/>
    </ligand>
</feature>
<evidence type="ECO:0000256" key="5">
    <source>
        <dbReference type="ARBA" id="ARBA00022630"/>
    </source>
</evidence>
<dbReference type="GO" id="GO:0005886">
    <property type="term" value="C:plasma membrane"/>
    <property type="evidence" value="ECO:0007669"/>
    <property type="project" value="UniProtKB-SubCell"/>
</dbReference>
<feature type="active site" description="Nucleophile" evidence="11">
    <location>
        <position position="207"/>
    </location>
</feature>
<comment type="pathway">
    <text evidence="3 11">Pyrimidine metabolism; UMP biosynthesis via de novo pathway; orotate from (S)-dihydroorotate (quinone route): step 1/1.</text>
</comment>
<dbReference type="AlphaFoldDB" id="A0A0H4VDA2"/>
<feature type="binding site" evidence="11">
    <location>
        <position position="250"/>
    </location>
    <ligand>
        <name>FMN</name>
        <dbReference type="ChEBI" id="CHEBI:58210"/>
    </ligand>
</feature>
<evidence type="ECO:0000256" key="11">
    <source>
        <dbReference type="HAMAP-Rule" id="MF_00225"/>
    </source>
</evidence>
<feature type="binding site" evidence="11">
    <location>
        <begin position="279"/>
        <end position="280"/>
    </location>
    <ligand>
        <name>substrate</name>
    </ligand>
</feature>
<feature type="binding site" evidence="11">
    <location>
        <position position="120"/>
    </location>
    <ligand>
        <name>FMN</name>
        <dbReference type="ChEBI" id="CHEBI:58210"/>
    </ligand>
</feature>
<dbReference type="GO" id="GO:0005737">
    <property type="term" value="C:cytoplasm"/>
    <property type="evidence" value="ECO:0007669"/>
    <property type="project" value="InterPro"/>
</dbReference>
<dbReference type="PROSITE" id="PS00911">
    <property type="entry name" value="DHODEHASE_1"/>
    <property type="match status" value="1"/>
</dbReference>
<proteinExistence type="inferred from homology"/>
<dbReference type="Proteomes" id="UP000059113">
    <property type="component" value="Chromosome"/>
</dbReference>
<dbReference type="InterPro" id="IPR005720">
    <property type="entry name" value="Dihydroorotate_DH_cat"/>
</dbReference>
<comment type="function">
    <text evidence="1 11">Catalyzes the conversion of dihydroorotate to orotate with quinone as electron acceptor.</text>
</comment>
<feature type="binding site" evidence="11">
    <location>
        <position position="209"/>
    </location>
    <ligand>
        <name>substrate</name>
    </ligand>
</feature>
<dbReference type="UniPathway" id="UPA00070">
    <property type="reaction ID" value="UER00946"/>
</dbReference>
<keyword evidence="8 11" id="KW-0560">Oxidoreductase</keyword>
<comment type="subunit">
    <text evidence="11">Monomer.</text>
</comment>
<dbReference type="Pfam" id="PF01180">
    <property type="entry name" value="DHO_dh"/>
    <property type="match status" value="1"/>
</dbReference>
<evidence type="ECO:0000313" key="13">
    <source>
        <dbReference type="EMBL" id="AKQ41069.2"/>
    </source>
</evidence>
<dbReference type="InterPro" id="IPR050074">
    <property type="entry name" value="DHO_dehydrogenase"/>
</dbReference>
<dbReference type="GO" id="GO:0006207">
    <property type="term" value="P:'de novo' pyrimidine nucleobase biosynthetic process"/>
    <property type="evidence" value="ECO:0007669"/>
    <property type="project" value="UniProtKB-UniRule"/>
</dbReference>
<name>A0A0H4VDA2_9SPHN</name>
<dbReference type="NCBIfam" id="NF003645">
    <property type="entry name" value="PRK05286.1-2"/>
    <property type="match status" value="1"/>
</dbReference>
<feature type="binding site" evidence="11">
    <location>
        <begin position="96"/>
        <end position="100"/>
    </location>
    <ligand>
        <name>FMN</name>
        <dbReference type="ChEBI" id="CHEBI:58210"/>
    </ligand>
</feature>
<keyword evidence="5 11" id="KW-0285">Flavoprotein</keyword>
<organism evidence="13 14">
    <name type="scientific">Aurantiacibacter atlanticus</name>
    <dbReference type="NCBI Taxonomy" id="1648404"/>
    <lineage>
        <taxon>Bacteria</taxon>
        <taxon>Pseudomonadati</taxon>
        <taxon>Pseudomonadota</taxon>
        <taxon>Alphaproteobacteria</taxon>
        <taxon>Sphingomonadales</taxon>
        <taxon>Erythrobacteraceae</taxon>
        <taxon>Aurantiacibacter</taxon>
    </lineage>
</organism>
<dbReference type="GO" id="GO:0044205">
    <property type="term" value="P:'de novo' UMP biosynthetic process"/>
    <property type="evidence" value="ECO:0007669"/>
    <property type="project" value="UniProtKB-UniRule"/>
</dbReference>
<dbReference type="PANTHER" id="PTHR48109:SF4">
    <property type="entry name" value="DIHYDROOROTATE DEHYDROGENASE (QUINONE), MITOCHONDRIAL"/>
    <property type="match status" value="1"/>
</dbReference>
<comment type="subcellular location">
    <subcellularLocation>
        <location evidence="11">Cell membrane</location>
        <topology evidence="11">Peripheral membrane protein</topology>
    </subcellularLocation>
    <subcellularLocation>
        <location evidence="2">Membrane</location>
    </subcellularLocation>
</comment>
<feature type="binding site" evidence="11">
    <location>
        <position position="204"/>
    </location>
    <ligand>
        <name>FMN</name>
        <dbReference type="ChEBI" id="CHEBI:58210"/>
    </ligand>
</feature>
<dbReference type="NCBIfam" id="TIGR01036">
    <property type="entry name" value="pyrD_sub2"/>
    <property type="match status" value="1"/>
</dbReference>
<dbReference type="PROSITE" id="PS00912">
    <property type="entry name" value="DHODEHASE_2"/>
    <property type="match status" value="1"/>
</dbReference>
<evidence type="ECO:0000313" key="14">
    <source>
        <dbReference type="Proteomes" id="UP000059113"/>
    </source>
</evidence>
<feature type="binding site" evidence="11">
    <location>
        <position position="100"/>
    </location>
    <ligand>
        <name>substrate</name>
    </ligand>
</feature>
<dbReference type="Gene3D" id="3.20.20.70">
    <property type="entry name" value="Aldolase class I"/>
    <property type="match status" value="1"/>
</dbReference>
<feature type="binding site" evidence="11">
    <location>
        <begin position="145"/>
        <end position="149"/>
    </location>
    <ligand>
        <name>substrate</name>
    </ligand>
</feature>
<dbReference type="InterPro" id="IPR005719">
    <property type="entry name" value="Dihydroorotate_DH_2"/>
</dbReference>
<keyword evidence="6 11" id="KW-0288">FMN</keyword>
<accession>A0A0H4VDA2</accession>
<feature type="binding site" evidence="11">
    <location>
        <begin position="350"/>
        <end position="351"/>
    </location>
    <ligand>
        <name>FMN</name>
        <dbReference type="ChEBI" id="CHEBI:58210"/>
    </ligand>
</feature>
<comment type="catalytic activity">
    <reaction evidence="10 11">
        <text>(S)-dihydroorotate + a quinone = orotate + a quinol</text>
        <dbReference type="Rhea" id="RHEA:30187"/>
        <dbReference type="ChEBI" id="CHEBI:24646"/>
        <dbReference type="ChEBI" id="CHEBI:30839"/>
        <dbReference type="ChEBI" id="CHEBI:30864"/>
        <dbReference type="ChEBI" id="CHEBI:132124"/>
        <dbReference type="EC" id="1.3.5.2"/>
    </reaction>
</comment>
<dbReference type="EC" id="1.3.5.2" evidence="11"/>
<feature type="domain" description="Dihydroorotate dehydrogenase catalytic" evidence="12">
    <location>
        <begin position="79"/>
        <end position="372"/>
    </location>
</feature>
<keyword evidence="7 11" id="KW-0665">Pyrimidine biosynthesis</keyword>
<gene>
    <name evidence="11" type="primary">pyrD</name>
    <name evidence="13" type="ORF">CP97_01940</name>
</gene>
<evidence type="ECO:0000256" key="6">
    <source>
        <dbReference type="ARBA" id="ARBA00022643"/>
    </source>
</evidence>
<feature type="binding site" evidence="11">
    <location>
        <position position="300"/>
    </location>
    <ligand>
        <name>FMN</name>
        <dbReference type="ChEBI" id="CHEBI:58210"/>
    </ligand>
</feature>
<evidence type="ECO:0000256" key="9">
    <source>
        <dbReference type="ARBA" id="ARBA00023136"/>
    </source>
</evidence>
<dbReference type="PANTHER" id="PTHR48109">
    <property type="entry name" value="DIHYDROOROTATE DEHYDROGENASE (QUINONE), MITOCHONDRIAL-RELATED"/>
    <property type="match status" value="1"/>
</dbReference>
<evidence type="ECO:0000259" key="12">
    <source>
        <dbReference type="Pfam" id="PF01180"/>
    </source>
</evidence>
<keyword evidence="11" id="KW-1003">Cell membrane</keyword>
<dbReference type="InterPro" id="IPR013785">
    <property type="entry name" value="Aldolase_TIM"/>
</dbReference>
<keyword evidence="14" id="KW-1185">Reference proteome</keyword>
<dbReference type="NCBIfam" id="NF003652">
    <property type="entry name" value="PRK05286.2-5"/>
    <property type="match status" value="1"/>
</dbReference>
<dbReference type="EMBL" id="CP011310">
    <property type="protein sequence ID" value="AKQ41069.2"/>
    <property type="molecule type" value="Genomic_DNA"/>
</dbReference>
<comment type="similarity">
    <text evidence="4 11">Belongs to the dihydroorotate dehydrogenase family. Type 2 subfamily.</text>
</comment>
<dbReference type="InterPro" id="IPR001295">
    <property type="entry name" value="Dihydroorotate_DH_CS"/>
</dbReference>
<evidence type="ECO:0000256" key="2">
    <source>
        <dbReference type="ARBA" id="ARBA00004370"/>
    </source>
</evidence>
<evidence type="ECO:0000256" key="4">
    <source>
        <dbReference type="ARBA" id="ARBA00005359"/>
    </source>
</evidence>
<comment type="cofactor">
    <cofactor evidence="11">
        <name>FMN</name>
        <dbReference type="ChEBI" id="CHEBI:58210"/>
    </cofactor>
    <text evidence="11">Binds 1 FMN per subunit.</text>
</comment>
<reference evidence="14" key="2">
    <citation type="submission" date="2015-04" db="EMBL/GenBank/DDBJ databases">
        <title>The complete genome sequence of Erythrobacter sp. s21-N3.</title>
        <authorList>
            <person name="Zhuang L."/>
            <person name="Liu Y."/>
            <person name="Shao Z."/>
        </authorList>
    </citation>
    <scope>NUCLEOTIDE SEQUENCE [LARGE SCALE GENOMIC DNA]</scope>
    <source>
        <strain evidence="14">s21-N3</strain>
    </source>
</reference>
<feature type="binding site" evidence="11">
    <location>
        <position position="278"/>
    </location>
    <ligand>
        <name>FMN</name>
        <dbReference type="ChEBI" id="CHEBI:58210"/>
    </ligand>
</feature>
<evidence type="ECO:0000256" key="7">
    <source>
        <dbReference type="ARBA" id="ARBA00022975"/>
    </source>
</evidence>
<dbReference type="KEGG" id="ery:CP97_01940"/>
<reference evidence="13 14" key="1">
    <citation type="journal article" date="2015" name="Int. J. Syst. Evol. Microbiol.">
        <title>Erythrobacter atlanticus sp. nov., a bacterium from ocean sediment able to degrade polycyclic aromatic hydrocarbons.</title>
        <authorList>
            <person name="Zhuang L."/>
            <person name="Liu Y."/>
            <person name="Wang L."/>
            <person name="Wang W."/>
            <person name="Shao Z."/>
        </authorList>
    </citation>
    <scope>NUCLEOTIDE SEQUENCE [LARGE SCALE GENOMIC DNA]</scope>
    <source>
        <strain evidence="14">s21-N3</strain>
    </source>
</reference>
<sequence length="387" mass="41207">MLVRRRHNSNRVHFGTYFFFGTARDIAFRIVMLPRTPAMIYKLLRPALFMFDPERAHGLAIAALKRMPLKPPPSPGGALAIEIAGLNFPNPLGMAAGFDKDAEVPDALSALGFGHVEVGSITPRAQAGNPQPRLFRLTQDAAVINRMGFNNGGAESAARRIAARNTGGILGINIGANKDSADRIADYASMARIMAPLASYLAVNISSPNTPGLRALQDEGELARLLDGMLQAREEAVGQVAGHAPPVFLKVAPDLEPADIDAISRIAIDKGLDALIVSNTTIDRPKLWSRYAGETGGLSGAPLRSKALERLRDFRKATGGAMPLVGVGGIATAQDAWERIRAGASLVQLYSAMIYRGPGIARQITTGLEALMRHEGYSSIAEAVGSE</sequence>
<feature type="binding site" evidence="11">
    <location>
        <position position="204"/>
    </location>
    <ligand>
        <name>substrate</name>
    </ligand>
</feature>
<evidence type="ECO:0000256" key="10">
    <source>
        <dbReference type="ARBA" id="ARBA00048639"/>
    </source>
</evidence>
<dbReference type="STRING" id="1648404.CP97_01940"/>